<dbReference type="Gene3D" id="1.50.10.10">
    <property type="match status" value="1"/>
</dbReference>
<reference evidence="1" key="1">
    <citation type="submission" date="2023-07" db="EMBL/GenBank/DDBJ databases">
        <title>Genome content predicts the carbon catabolic preferences of heterotrophic bacteria.</title>
        <authorList>
            <person name="Gralka M."/>
        </authorList>
    </citation>
    <scope>NUCLEOTIDE SEQUENCE</scope>
    <source>
        <strain evidence="1">I3M17_2</strain>
    </source>
</reference>
<organism evidence="1 2">
    <name type="scientific">Saccharophagus degradans</name>
    <dbReference type="NCBI Taxonomy" id="86304"/>
    <lineage>
        <taxon>Bacteria</taxon>
        <taxon>Pseudomonadati</taxon>
        <taxon>Pseudomonadota</taxon>
        <taxon>Gammaproteobacteria</taxon>
        <taxon>Cellvibrionales</taxon>
        <taxon>Cellvibrionaceae</taxon>
        <taxon>Saccharophagus</taxon>
    </lineage>
</organism>
<dbReference type="SUPFAM" id="SSF48208">
    <property type="entry name" value="Six-hairpin glycosidases"/>
    <property type="match status" value="1"/>
</dbReference>
<dbReference type="InterPro" id="IPR012341">
    <property type="entry name" value="6hp_glycosidase-like_sf"/>
</dbReference>
<dbReference type="RefSeq" id="WP_303491860.1">
    <property type="nucleotide sequence ID" value="NZ_JAUOPB010000004.1"/>
</dbReference>
<proteinExistence type="predicted"/>
<sequence>MNNLAEKKQFNHDVLAPAAEYILQCQSSDGAILWFANGKLDPWDHTEAAMGLAIMGHTQAALKAFDWLQQNQNKNGSWHANYIGEPLQVSDAKVETNFVAYPATGLWYCYLATRDKAFLHNYVDMLEAAIDYVVNQQTPQGDIQWALSDSEQLPSDALVTACSSICRSLECAIKIMRELGTPKPHWLKAHAKLTAALLHKPECFDRTWESKERFSMDWFYPILAGIYSPVQASERLQSRWQEFVEPDMGCRCVSDQPWMTVAESCELTLALVAANRREEALSLYQKLYRWQDEDGGFWTGYNFKNNNIWPEEKTSWTAAATLLAADALFKITPACNVFIQEPDF</sequence>
<dbReference type="EMBL" id="JAUOPB010000004">
    <property type="protein sequence ID" value="MDO6422052.1"/>
    <property type="molecule type" value="Genomic_DNA"/>
</dbReference>
<protein>
    <submittedName>
        <fullName evidence="1">Prenyltransferase</fullName>
    </submittedName>
</protein>
<evidence type="ECO:0000313" key="1">
    <source>
        <dbReference type="EMBL" id="MDO6422052.1"/>
    </source>
</evidence>
<dbReference type="InterPro" id="IPR008928">
    <property type="entry name" value="6-hairpin_glycosidase_sf"/>
</dbReference>
<evidence type="ECO:0000313" key="2">
    <source>
        <dbReference type="Proteomes" id="UP001169760"/>
    </source>
</evidence>
<comment type="caution">
    <text evidence="1">The sequence shown here is derived from an EMBL/GenBank/DDBJ whole genome shotgun (WGS) entry which is preliminary data.</text>
</comment>
<dbReference type="GO" id="GO:0005975">
    <property type="term" value="P:carbohydrate metabolic process"/>
    <property type="evidence" value="ECO:0007669"/>
    <property type="project" value="InterPro"/>
</dbReference>
<dbReference type="AlphaFoldDB" id="A0AAW7X6C1"/>
<gene>
    <name evidence="1" type="ORF">Q4521_06180</name>
</gene>
<name>A0AAW7X6C1_9GAMM</name>
<dbReference type="Proteomes" id="UP001169760">
    <property type="component" value="Unassembled WGS sequence"/>
</dbReference>
<accession>A0AAW7X6C1</accession>